<reference evidence="3 4" key="1">
    <citation type="journal article" date="2016" name="Nat. Commun.">
        <title>Ectomycorrhizal ecology is imprinted in the genome of the dominant symbiotic fungus Cenococcum geophilum.</title>
        <authorList>
            <consortium name="DOE Joint Genome Institute"/>
            <person name="Peter M."/>
            <person name="Kohler A."/>
            <person name="Ohm R.A."/>
            <person name="Kuo A."/>
            <person name="Krutzmann J."/>
            <person name="Morin E."/>
            <person name="Arend M."/>
            <person name="Barry K.W."/>
            <person name="Binder M."/>
            <person name="Choi C."/>
            <person name="Clum A."/>
            <person name="Copeland A."/>
            <person name="Grisel N."/>
            <person name="Haridas S."/>
            <person name="Kipfer T."/>
            <person name="LaButti K."/>
            <person name="Lindquist E."/>
            <person name="Lipzen A."/>
            <person name="Maire R."/>
            <person name="Meier B."/>
            <person name="Mihaltcheva S."/>
            <person name="Molinier V."/>
            <person name="Murat C."/>
            <person name="Poggeler S."/>
            <person name="Quandt C.A."/>
            <person name="Sperisen C."/>
            <person name="Tritt A."/>
            <person name="Tisserant E."/>
            <person name="Crous P.W."/>
            <person name="Henrissat B."/>
            <person name="Nehls U."/>
            <person name="Egli S."/>
            <person name="Spatafora J.W."/>
            <person name="Grigoriev I.V."/>
            <person name="Martin F.M."/>
        </authorList>
    </citation>
    <scope>NUCLEOTIDE SEQUENCE [LARGE SCALE GENOMIC DNA]</scope>
    <source>
        <strain evidence="3 4">CBS 459.81</strain>
    </source>
</reference>
<feature type="signal peptide" evidence="2">
    <location>
        <begin position="1"/>
        <end position="21"/>
    </location>
</feature>
<dbReference type="Pfam" id="PF23670">
    <property type="entry name" value="PIGBOS1"/>
    <property type="match status" value="1"/>
</dbReference>
<evidence type="ECO:0000313" key="3">
    <source>
        <dbReference type="EMBL" id="OCK83229.1"/>
    </source>
</evidence>
<dbReference type="InterPro" id="IPR057394">
    <property type="entry name" value="PIGBOS1"/>
</dbReference>
<organism evidence="3 4">
    <name type="scientific">Lepidopterella palustris CBS 459.81</name>
    <dbReference type="NCBI Taxonomy" id="1314670"/>
    <lineage>
        <taxon>Eukaryota</taxon>
        <taxon>Fungi</taxon>
        <taxon>Dikarya</taxon>
        <taxon>Ascomycota</taxon>
        <taxon>Pezizomycotina</taxon>
        <taxon>Dothideomycetes</taxon>
        <taxon>Pleosporomycetidae</taxon>
        <taxon>Mytilinidiales</taxon>
        <taxon>Argynnaceae</taxon>
        <taxon>Lepidopterella</taxon>
    </lineage>
</organism>
<feature type="chain" id="PRO_5034621963" evidence="2">
    <location>
        <begin position="22"/>
        <end position="117"/>
    </location>
</feature>
<feature type="compositionally biased region" description="Polar residues" evidence="1">
    <location>
        <begin position="43"/>
        <end position="66"/>
    </location>
</feature>
<evidence type="ECO:0000313" key="4">
    <source>
        <dbReference type="Proteomes" id="UP000250266"/>
    </source>
</evidence>
<evidence type="ECO:0000256" key="1">
    <source>
        <dbReference type="SAM" id="MobiDB-lite"/>
    </source>
</evidence>
<protein>
    <submittedName>
        <fullName evidence="3">Uncharacterized protein</fullName>
    </submittedName>
</protein>
<proteinExistence type="predicted"/>
<dbReference type="OrthoDB" id="5394869at2759"/>
<accession>A0A8E2EG80</accession>
<dbReference type="Proteomes" id="UP000250266">
    <property type="component" value="Unassembled WGS sequence"/>
</dbReference>
<evidence type="ECO:0000256" key="2">
    <source>
        <dbReference type="SAM" id="SignalP"/>
    </source>
</evidence>
<feature type="region of interest" description="Disordered" evidence="1">
    <location>
        <begin position="34"/>
        <end position="84"/>
    </location>
</feature>
<dbReference type="AlphaFoldDB" id="A0A8E2EG80"/>
<keyword evidence="4" id="KW-1185">Reference proteome</keyword>
<feature type="compositionally biased region" description="Basic and acidic residues" evidence="1">
    <location>
        <begin position="67"/>
        <end position="81"/>
    </location>
</feature>
<dbReference type="EMBL" id="KV744866">
    <property type="protein sequence ID" value="OCK83229.1"/>
    <property type="molecule type" value="Genomic_DNA"/>
</dbReference>
<sequence length="117" mass="12682">MSRIKSLFPIVLATMLGVATATVTLDPAFKEQQLKKMEESQKENISPTVTSPPGALSQTVQSQVEQSRVEESKGANLDDSKNSGSRLWSALGLWAWEKGSMGSSPASRKEEQDQASK</sequence>
<name>A0A8E2EG80_9PEZI</name>
<gene>
    <name evidence="3" type="ORF">K432DRAFT_190878</name>
</gene>
<keyword evidence="2" id="KW-0732">Signal</keyword>